<feature type="transmembrane region" description="Helical" evidence="1">
    <location>
        <begin position="254"/>
        <end position="276"/>
    </location>
</feature>
<proteinExistence type="predicted"/>
<gene>
    <name evidence="2" type="ORF">MNBD_GAMMA20-511</name>
</gene>
<feature type="transmembrane region" description="Helical" evidence="1">
    <location>
        <begin position="228"/>
        <end position="247"/>
    </location>
</feature>
<reference evidence="2" key="1">
    <citation type="submission" date="2018-06" db="EMBL/GenBank/DDBJ databases">
        <authorList>
            <person name="Zhirakovskaya E."/>
        </authorList>
    </citation>
    <scope>NUCLEOTIDE SEQUENCE</scope>
</reference>
<dbReference type="EMBL" id="UOFU01000349">
    <property type="protein sequence ID" value="VAX03782.1"/>
    <property type="molecule type" value="Genomic_DNA"/>
</dbReference>
<evidence type="ECO:0000313" key="2">
    <source>
        <dbReference type="EMBL" id="VAX03782.1"/>
    </source>
</evidence>
<feature type="transmembrane region" description="Helical" evidence="1">
    <location>
        <begin position="170"/>
        <end position="187"/>
    </location>
</feature>
<feature type="transmembrane region" description="Helical" evidence="1">
    <location>
        <begin position="37"/>
        <end position="58"/>
    </location>
</feature>
<feature type="transmembrane region" description="Helical" evidence="1">
    <location>
        <begin position="64"/>
        <end position="82"/>
    </location>
</feature>
<keyword evidence="1" id="KW-0472">Membrane</keyword>
<evidence type="ECO:0000256" key="1">
    <source>
        <dbReference type="SAM" id="Phobius"/>
    </source>
</evidence>
<keyword evidence="1" id="KW-0812">Transmembrane</keyword>
<name>A0A3B1AJ73_9ZZZZ</name>
<sequence length="284" mass="29424">MEAFFAQPPVQSGLAPFVVSLVLATALWRAPARWQGLTIVGALLLAVLLIIGPTLTPLTSTRKIVIASLSLPMMALVLDVVALRWRTKVGIVILAAVFALLWVLWPVLLRRELGDAVLLAGGLALYVLVVLMAFARLSSCCARLTGAALCFAVATGVAAIMAASALYGQLAFALAAAIAGLAAVRLWRCGWGEADVDACFGLAGVMAVAVPLALLGAAASVYARLPLMALPLLALSPLLALVPFAVRWPAWLRVVIAGLLTLPASAAAIYLTWLAAGAGSSGYY</sequence>
<feature type="transmembrane region" description="Helical" evidence="1">
    <location>
        <begin position="144"/>
        <end position="164"/>
    </location>
</feature>
<accession>A0A3B1AJ73</accession>
<feature type="transmembrane region" description="Helical" evidence="1">
    <location>
        <begin position="199"/>
        <end position="222"/>
    </location>
</feature>
<protein>
    <submittedName>
        <fullName evidence="2">Uncharacterized protein</fullName>
    </submittedName>
</protein>
<feature type="transmembrane region" description="Helical" evidence="1">
    <location>
        <begin position="117"/>
        <end position="137"/>
    </location>
</feature>
<keyword evidence="1" id="KW-1133">Transmembrane helix</keyword>
<organism evidence="2">
    <name type="scientific">hydrothermal vent metagenome</name>
    <dbReference type="NCBI Taxonomy" id="652676"/>
    <lineage>
        <taxon>unclassified sequences</taxon>
        <taxon>metagenomes</taxon>
        <taxon>ecological metagenomes</taxon>
    </lineage>
</organism>
<feature type="transmembrane region" description="Helical" evidence="1">
    <location>
        <begin position="12"/>
        <end position="30"/>
    </location>
</feature>
<dbReference type="AlphaFoldDB" id="A0A3B1AJ73"/>
<feature type="transmembrane region" description="Helical" evidence="1">
    <location>
        <begin position="89"/>
        <end position="105"/>
    </location>
</feature>